<dbReference type="InterPro" id="IPR003663">
    <property type="entry name" value="Sugar/inositol_transpt"/>
</dbReference>
<sequence length="521" mass="57072">MATAKGDLTLLQRLRHLNLMLAFIMAYMSMCSFNFGYDVGIFGGVQAMNSFGRRFGEYNETRDAWVIPGWLSSVMTATPFIGKAIGSICCGYIAKRWGRRSAIFCLCIVCIVGVVLQTAAVNSGMFTTGRIITFAMTGMAIVVVPIYNAETSPQVLRGMFSSTIQLMIAFGGLIASCVTYGTKSIDSDAGWRIPTGLQLVMPALLLLLFPLIPESPRWLLSKNRREDALANLRKLRKGATEDELNFEIEALVHSHLNEGQGSWAEVFNAANRIRTAVAVFAMFGQQITGQAFLSQYSVIFYQSQGFGDRSFLFSIISSIISLAGIIFTWLFSDGFGRRPILMIGGSLMGVFLLILGGMGTIDQGSLNSGEKGLMVASLMLFGFFYALSWAPISYVVVSETAALHVKEKTNLLACVISVLTTFVTSFTMPYLINAQYANLGGKVGYIYGSINIVMAVLTYFIIPELKGFSLEEVDQLFASGAPLRKFKTVQTRTAQDIYQDEVTWKDHKGGSKPRLSAVEPS</sequence>
<feature type="transmembrane region" description="Helical" evidence="8">
    <location>
        <begin position="21"/>
        <end position="45"/>
    </location>
</feature>
<dbReference type="Gene3D" id="1.20.1250.20">
    <property type="entry name" value="MFS general substrate transporter like domains"/>
    <property type="match status" value="1"/>
</dbReference>
<accession>A0ABR4JZL7</accession>
<evidence type="ECO:0000259" key="9">
    <source>
        <dbReference type="PROSITE" id="PS50850"/>
    </source>
</evidence>
<dbReference type="PANTHER" id="PTHR48022">
    <property type="entry name" value="PLASTIDIC GLUCOSE TRANSPORTER 4"/>
    <property type="match status" value="1"/>
</dbReference>
<proteinExistence type="inferred from homology"/>
<keyword evidence="3 7" id="KW-0813">Transport</keyword>
<dbReference type="PROSITE" id="PS50850">
    <property type="entry name" value="MFS"/>
    <property type="match status" value="1"/>
</dbReference>
<feature type="transmembrane region" description="Helical" evidence="8">
    <location>
        <begin position="311"/>
        <end position="331"/>
    </location>
</feature>
<keyword evidence="11" id="KW-1185">Reference proteome</keyword>
<organism evidence="10 11">
    <name type="scientific">Aspergillus pseudoustus</name>
    <dbReference type="NCBI Taxonomy" id="1810923"/>
    <lineage>
        <taxon>Eukaryota</taxon>
        <taxon>Fungi</taxon>
        <taxon>Dikarya</taxon>
        <taxon>Ascomycota</taxon>
        <taxon>Pezizomycotina</taxon>
        <taxon>Eurotiomycetes</taxon>
        <taxon>Eurotiomycetidae</taxon>
        <taxon>Eurotiales</taxon>
        <taxon>Aspergillaceae</taxon>
        <taxon>Aspergillus</taxon>
        <taxon>Aspergillus subgen. Nidulantes</taxon>
    </lineage>
</organism>
<comment type="similarity">
    <text evidence="2 7">Belongs to the major facilitator superfamily. Sugar transporter (TC 2.A.1.1) family.</text>
</comment>
<evidence type="ECO:0000256" key="2">
    <source>
        <dbReference type="ARBA" id="ARBA00010992"/>
    </source>
</evidence>
<feature type="transmembrane region" description="Helical" evidence="8">
    <location>
        <begin position="340"/>
        <end position="361"/>
    </location>
</feature>
<gene>
    <name evidence="10" type="ORF">BJY01DRAFT_247665</name>
</gene>
<reference evidence="10 11" key="1">
    <citation type="submission" date="2024-07" db="EMBL/GenBank/DDBJ databases">
        <title>Section-level genome sequencing and comparative genomics of Aspergillus sections Usti and Cavernicolus.</title>
        <authorList>
            <consortium name="Lawrence Berkeley National Laboratory"/>
            <person name="Nybo J.L."/>
            <person name="Vesth T.C."/>
            <person name="Theobald S."/>
            <person name="Frisvad J.C."/>
            <person name="Larsen T.O."/>
            <person name="Kjaerboelling I."/>
            <person name="Rothschild-Mancinelli K."/>
            <person name="Lyhne E.K."/>
            <person name="Kogle M.E."/>
            <person name="Barry K."/>
            <person name="Clum A."/>
            <person name="Na H."/>
            <person name="Ledsgaard L."/>
            <person name="Lin J."/>
            <person name="Lipzen A."/>
            <person name="Kuo A."/>
            <person name="Riley R."/>
            <person name="Mondo S."/>
            <person name="Labutti K."/>
            <person name="Haridas S."/>
            <person name="Pangalinan J."/>
            <person name="Salamov A.A."/>
            <person name="Simmons B.A."/>
            <person name="Magnuson J.K."/>
            <person name="Chen J."/>
            <person name="Drula E."/>
            <person name="Henrissat B."/>
            <person name="Wiebenga A."/>
            <person name="Lubbers R.J."/>
            <person name="Gomes A.C."/>
            <person name="Makela M.R."/>
            <person name="Stajich J."/>
            <person name="Grigoriev I.V."/>
            <person name="Mortensen U.H."/>
            <person name="De Vries R.P."/>
            <person name="Baker S.E."/>
            <person name="Andersen M.R."/>
        </authorList>
    </citation>
    <scope>NUCLEOTIDE SEQUENCE [LARGE SCALE GENOMIC DNA]</scope>
    <source>
        <strain evidence="10 11">CBS 123904</strain>
    </source>
</reference>
<feature type="transmembrane region" description="Helical" evidence="8">
    <location>
        <begin position="193"/>
        <end position="212"/>
    </location>
</feature>
<feature type="transmembrane region" description="Helical" evidence="8">
    <location>
        <begin position="65"/>
        <end position="94"/>
    </location>
</feature>
<keyword evidence="4 8" id="KW-0812">Transmembrane</keyword>
<feature type="transmembrane region" description="Helical" evidence="8">
    <location>
        <begin position="373"/>
        <end position="397"/>
    </location>
</feature>
<feature type="transmembrane region" description="Helical" evidence="8">
    <location>
        <begin position="277"/>
        <end position="299"/>
    </location>
</feature>
<comment type="caution">
    <text evidence="10">The sequence shown here is derived from an EMBL/GenBank/DDBJ whole genome shotgun (WGS) entry which is preliminary data.</text>
</comment>
<evidence type="ECO:0000256" key="1">
    <source>
        <dbReference type="ARBA" id="ARBA00004141"/>
    </source>
</evidence>
<feature type="transmembrane region" description="Helical" evidence="8">
    <location>
        <begin position="409"/>
        <end position="432"/>
    </location>
</feature>
<dbReference type="PANTHER" id="PTHR48022:SF77">
    <property type="entry name" value="MAJOR FACILITATOR SUPERFAMILY (MFS) PROFILE DOMAIN-CONTAINING PROTEIN"/>
    <property type="match status" value="1"/>
</dbReference>
<comment type="subcellular location">
    <subcellularLocation>
        <location evidence="1">Membrane</location>
        <topology evidence="1">Multi-pass membrane protein</topology>
    </subcellularLocation>
</comment>
<evidence type="ECO:0000256" key="3">
    <source>
        <dbReference type="ARBA" id="ARBA00022448"/>
    </source>
</evidence>
<dbReference type="Pfam" id="PF00083">
    <property type="entry name" value="Sugar_tr"/>
    <property type="match status" value="1"/>
</dbReference>
<dbReference type="SUPFAM" id="SSF103473">
    <property type="entry name" value="MFS general substrate transporter"/>
    <property type="match status" value="1"/>
</dbReference>
<keyword evidence="5 8" id="KW-1133">Transmembrane helix</keyword>
<name>A0ABR4JZL7_9EURO</name>
<evidence type="ECO:0000256" key="4">
    <source>
        <dbReference type="ARBA" id="ARBA00022692"/>
    </source>
</evidence>
<dbReference type="NCBIfam" id="TIGR00879">
    <property type="entry name" value="SP"/>
    <property type="match status" value="1"/>
</dbReference>
<feature type="transmembrane region" description="Helical" evidence="8">
    <location>
        <begin position="101"/>
        <end position="121"/>
    </location>
</feature>
<feature type="transmembrane region" description="Helical" evidence="8">
    <location>
        <begin position="444"/>
        <end position="462"/>
    </location>
</feature>
<evidence type="ECO:0000256" key="5">
    <source>
        <dbReference type="ARBA" id="ARBA00022989"/>
    </source>
</evidence>
<dbReference type="InterPro" id="IPR050360">
    <property type="entry name" value="MFS_Sugar_Transporters"/>
</dbReference>
<evidence type="ECO:0000256" key="6">
    <source>
        <dbReference type="ARBA" id="ARBA00023136"/>
    </source>
</evidence>
<evidence type="ECO:0000256" key="8">
    <source>
        <dbReference type="SAM" id="Phobius"/>
    </source>
</evidence>
<protein>
    <submittedName>
        <fullName evidence="10">General substrate transporter</fullName>
    </submittedName>
</protein>
<dbReference type="PRINTS" id="PR00171">
    <property type="entry name" value="SUGRTRNSPORT"/>
</dbReference>
<feature type="transmembrane region" description="Helical" evidence="8">
    <location>
        <begin position="127"/>
        <end position="147"/>
    </location>
</feature>
<dbReference type="InterPro" id="IPR036259">
    <property type="entry name" value="MFS_trans_sf"/>
</dbReference>
<keyword evidence="6 8" id="KW-0472">Membrane</keyword>
<dbReference type="Proteomes" id="UP001610446">
    <property type="component" value="Unassembled WGS sequence"/>
</dbReference>
<dbReference type="InterPro" id="IPR005828">
    <property type="entry name" value="MFS_sugar_transport-like"/>
</dbReference>
<feature type="transmembrane region" description="Helical" evidence="8">
    <location>
        <begin position="159"/>
        <end position="181"/>
    </location>
</feature>
<dbReference type="EMBL" id="JBFXLU010000071">
    <property type="protein sequence ID" value="KAL2845513.1"/>
    <property type="molecule type" value="Genomic_DNA"/>
</dbReference>
<evidence type="ECO:0000256" key="7">
    <source>
        <dbReference type="RuleBase" id="RU003346"/>
    </source>
</evidence>
<evidence type="ECO:0000313" key="10">
    <source>
        <dbReference type="EMBL" id="KAL2845513.1"/>
    </source>
</evidence>
<dbReference type="InterPro" id="IPR020846">
    <property type="entry name" value="MFS_dom"/>
</dbReference>
<feature type="domain" description="Major facilitator superfamily (MFS) profile" evidence="9">
    <location>
        <begin position="24"/>
        <end position="466"/>
    </location>
</feature>
<evidence type="ECO:0000313" key="11">
    <source>
        <dbReference type="Proteomes" id="UP001610446"/>
    </source>
</evidence>